<proteinExistence type="inferred from homology"/>
<dbReference type="InterPro" id="IPR041222">
    <property type="entry name" value="PriA_3primeBD"/>
</dbReference>
<dbReference type="EC" id="5.6.2.4" evidence="11"/>
<dbReference type="InterPro" id="IPR011545">
    <property type="entry name" value="DEAD/DEAH_box_helicase_dom"/>
</dbReference>
<dbReference type="SMART" id="SM00490">
    <property type="entry name" value="HELICc"/>
    <property type="match status" value="1"/>
</dbReference>
<keyword evidence="8 11" id="KW-0067">ATP-binding</keyword>
<dbReference type="SUPFAM" id="SSF52540">
    <property type="entry name" value="P-loop containing nucleoside triphosphate hydrolases"/>
    <property type="match status" value="1"/>
</dbReference>
<reference evidence="15 16" key="1">
    <citation type="submission" date="2021-06" db="EMBL/GenBank/DDBJ databases">
        <title>Complete genome of Haloferula helveola possessing various polysaccharide degrading enzymes.</title>
        <authorList>
            <person name="Takami H."/>
            <person name="Huang C."/>
            <person name="Hamasaki K."/>
        </authorList>
    </citation>
    <scope>NUCLEOTIDE SEQUENCE [LARGE SCALE GENOMIC DNA]</scope>
    <source>
        <strain evidence="15 16">CN-1</strain>
    </source>
</reference>
<feature type="binding site" evidence="11">
    <location>
        <position position="518"/>
    </location>
    <ligand>
        <name>Zn(2+)</name>
        <dbReference type="ChEBI" id="CHEBI:29105"/>
        <label>2</label>
    </ligand>
</feature>
<keyword evidence="2 11" id="KW-0235">DNA replication</keyword>
<evidence type="ECO:0000259" key="14">
    <source>
        <dbReference type="PROSITE" id="PS51194"/>
    </source>
</evidence>
<dbReference type="Proteomes" id="UP001374893">
    <property type="component" value="Chromosome"/>
</dbReference>
<dbReference type="InterPro" id="IPR040498">
    <property type="entry name" value="PriA_CRR"/>
</dbReference>
<evidence type="ECO:0000256" key="8">
    <source>
        <dbReference type="ARBA" id="ARBA00022840"/>
    </source>
</evidence>
<evidence type="ECO:0000313" key="15">
    <source>
        <dbReference type="EMBL" id="BCX47436.1"/>
    </source>
</evidence>
<feature type="binding site" evidence="11">
    <location>
        <position position="539"/>
    </location>
    <ligand>
        <name>Zn(2+)</name>
        <dbReference type="ChEBI" id="CHEBI:29105"/>
        <label>2</label>
    </ligand>
</feature>
<dbReference type="PROSITE" id="PS51194">
    <property type="entry name" value="HELICASE_CTER"/>
    <property type="match status" value="1"/>
</dbReference>
<comment type="similarity">
    <text evidence="11">Belongs to the helicase family. PriA subfamily.</text>
</comment>
<evidence type="ECO:0000256" key="5">
    <source>
        <dbReference type="ARBA" id="ARBA00022801"/>
    </source>
</evidence>
<dbReference type="SMART" id="SM00487">
    <property type="entry name" value="DEXDc"/>
    <property type="match status" value="1"/>
</dbReference>
<feature type="binding site" evidence="11">
    <location>
        <position position="512"/>
    </location>
    <ligand>
        <name>Zn(2+)</name>
        <dbReference type="ChEBI" id="CHEBI:29105"/>
        <label>1</label>
    </ligand>
</feature>
<dbReference type="PANTHER" id="PTHR30580">
    <property type="entry name" value="PRIMOSOMAL PROTEIN N"/>
    <property type="match status" value="1"/>
</dbReference>
<keyword evidence="7 11" id="KW-0862">Zinc</keyword>
<dbReference type="Pfam" id="PF18319">
    <property type="entry name" value="Zn_ribbon_PriA"/>
    <property type="match status" value="1"/>
</dbReference>
<evidence type="ECO:0000256" key="4">
    <source>
        <dbReference type="ARBA" id="ARBA00022741"/>
    </source>
</evidence>
<dbReference type="PROSITE" id="PS51192">
    <property type="entry name" value="HELICASE_ATP_BIND_1"/>
    <property type="match status" value="1"/>
</dbReference>
<keyword evidence="1 11" id="KW-0639">Primosome</keyword>
<evidence type="ECO:0000313" key="16">
    <source>
        <dbReference type="Proteomes" id="UP001374893"/>
    </source>
</evidence>
<evidence type="ECO:0000256" key="1">
    <source>
        <dbReference type="ARBA" id="ARBA00022515"/>
    </source>
</evidence>
<feature type="binding site" evidence="11">
    <location>
        <position position="509"/>
    </location>
    <ligand>
        <name>Zn(2+)</name>
        <dbReference type="ChEBI" id="CHEBI:29105"/>
        <label>1</label>
    </ligand>
</feature>
<protein>
    <recommendedName>
        <fullName evidence="11">Replication restart protein PriA</fullName>
    </recommendedName>
    <alternativeName>
        <fullName evidence="11">ATP-dependent DNA helicase PriA</fullName>
        <ecNumber evidence="11">5.6.2.4</ecNumber>
    </alternativeName>
    <alternativeName>
        <fullName evidence="11">DNA 3'-5' helicase PriA</fullName>
    </alternativeName>
</protein>
<evidence type="ECO:0000256" key="3">
    <source>
        <dbReference type="ARBA" id="ARBA00022723"/>
    </source>
</evidence>
<dbReference type="Pfam" id="PF00271">
    <property type="entry name" value="Helicase_C"/>
    <property type="match status" value="1"/>
</dbReference>
<evidence type="ECO:0000256" key="6">
    <source>
        <dbReference type="ARBA" id="ARBA00022806"/>
    </source>
</evidence>
<comment type="cofactor">
    <cofactor evidence="11">
        <name>Zn(2+)</name>
        <dbReference type="ChEBI" id="CHEBI:29105"/>
    </cofactor>
    <text evidence="11">Binds 2 zinc ions per subunit.</text>
</comment>
<evidence type="ECO:0000256" key="10">
    <source>
        <dbReference type="ARBA" id="ARBA00023235"/>
    </source>
</evidence>
<dbReference type="EMBL" id="AP024702">
    <property type="protein sequence ID" value="BCX47436.1"/>
    <property type="molecule type" value="Genomic_DNA"/>
</dbReference>
<dbReference type="Pfam" id="PF00270">
    <property type="entry name" value="DEAD"/>
    <property type="match status" value="1"/>
</dbReference>
<keyword evidence="6 11" id="KW-0347">Helicase</keyword>
<name>A0ABN6H1R4_9BACT</name>
<feature type="binding site" evidence="11">
    <location>
        <position position="549"/>
    </location>
    <ligand>
        <name>Zn(2+)</name>
        <dbReference type="ChEBI" id="CHEBI:29105"/>
        <label>1</label>
    </ligand>
</feature>
<dbReference type="InterPro" id="IPR042115">
    <property type="entry name" value="PriA_3primeBD_sf"/>
</dbReference>
<feature type="binding site" evidence="11">
    <location>
        <position position="521"/>
    </location>
    <ligand>
        <name>Zn(2+)</name>
        <dbReference type="ChEBI" id="CHEBI:29105"/>
        <label>2</label>
    </ligand>
</feature>
<feature type="region of interest" description="Disordered" evidence="12">
    <location>
        <begin position="226"/>
        <end position="272"/>
    </location>
</feature>
<keyword evidence="9 11" id="KW-0238">DNA-binding</keyword>
<evidence type="ECO:0000256" key="7">
    <source>
        <dbReference type="ARBA" id="ARBA00022833"/>
    </source>
</evidence>
<evidence type="ECO:0000256" key="2">
    <source>
        <dbReference type="ARBA" id="ARBA00022705"/>
    </source>
</evidence>
<keyword evidence="3 11" id="KW-0479">Metal-binding</keyword>
<comment type="subunit">
    <text evidence="11">Component of the replication restart primosome.</text>
</comment>
<keyword evidence="10 11" id="KW-0413">Isomerase</keyword>
<comment type="function">
    <text evidence="11">Initiates the restart of stalled replication forks, which reloads the replicative helicase on sites other than the origin of replication. Recognizes and binds to abandoned replication forks and remodels them to uncover a helicase loading site. Promotes assembly of the primosome at these replication forks.</text>
</comment>
<comment type="catalytic activity">
    <reaction evidence="11">
        <text>ATP + H2O = ADP + phosphate + H(+)</text>
        <dbReference type="Rhea" id="RHEA:13065"/>
        <dbReference type="ChEBI" id="CHEBI:15377"/>
        <dbReference type="ChEBI" id="CHEBI:15378"/>
        <dbReference type="ChEBI" id="CHEBI:30616"/>
        <dbReference type="ChEBI" id="CHEBI:43474"/>
        <dbReference type="ChEBI" id="CHEBI:456216"/>
        <dbReference type="EC" id="5.6.2.4"/>
    </reaction>
</comment>
<dbReference type="InterPro" id="IPR001650">
    <property type="entry name" value="Helicase_C-like"/>
</dbReference>
<dbReference type="InterPro" id="IPR005259">
    <property type="entry name" value="PriA"/>
</dbReference>
<accession>A0ABN6H1R4</accession>
<dbReference type="CDD" id="cd18804">
    <property type="entry name" value="SF2_C_priA"/>
    <property type="match status" value="1"/>
</dbReference>
<feature type="domain" description="Helicase C-terminal" evidence="14">
    <location>
        <begin position="544"/>
        <end position="698"/>
    </location>
</feature>
<feature type="binding site" evidence="11">
    <location>
        <position position="536"/>
    </location>
    <ligand>
        <name>Zn(2+)</name>
        <dbReference type="ChEBI" id="CHEBI:29105"/>
        <label>2</label>
    </ligand>
</feature>
<dbReference type="Pfam" id="PF18074">
    <property type="entry name" value="PriA_C"/>
    <property type="match status" value="1"/>
</dbReference>
<evidence type="ECO:0000256" key="9">
    <source>
        <dbReference type="ARBA" id="ARBA00023125"/>
    </source>
</evidence>
<dbReference type="InterPro" id="IPR027417">
    <property type="entry name" value="P-loop_NTPase"/>
</dbReference>
<dbReference type="Gene3D" id="3.40.50.300">
    <property type="entry name" value="P-loop containing nucleotide triphosphate hydrolases"/>
    <property type="match status" value="2"/>
</dbReference>
<sequence length="801" mass="88332">MFDVPKIAPMPAARVLIDGPSELVFDYAIPDGLPVQPGCRVRVPLRNKNATGTVLAVASDDATADLGFALRPLHSLTDPEPLITPKLLELAHWIANYYGASIESVIRVLVPEAVRTEDNSAKTRKAVVLESPPDEETLAQLAKRAPKQHTIITLLTHAPEHKLPLTDLGTAAGTSVKSLEKKGLVKLIDQEVRRDPEADGTDEILPTTDLKLSDEQQAALTAILASSEVGTTAPGRPPAEPENGPRISESASPTPAKGRTPPLPTSHAAGTPIKSGLATAAQRPILLHGVTGSGKTEVYLQAARKVLESGRTVLVLVPEISLTPQTVRRFRARFADIQDQVAVLHSNLSQGERFDEWHRIRKGKARIVIGARSAVFAPLPDLGLILVDEEHENSYKQDQIPRYHGRDVAVLRGHLEGATVVLGTATPSLESWQNTIDGKYQLLRLTQRADGQSLPLIRVIDMRLESKKQKSKDTFLSERLRSAITDRLEKNEQTILFLNRRGFARSLQCPACGHVCQCPHCALALTYHRTDDRLICHICGHQAVVPRKCPECRDPAIVLQGFGTQKVEDVFRKVFPAARIARIDADALRKKNALRDLLNAFRARKIDVLIGTQMIAKGLHFPNVTLVGILNADIGLHVPDFRAGERVFQLLTQVAGRAGRGSLEGEVIVQTFTPHSPSIQFARHHDFDGFAEQELEMRRQFYFPPFTRCAVLTSRSTHERRAEFTLETLHRRLKEDLPPGIELGEPLPSPLVKAHGQFRFQLMLRGPKARTLTKHVQQVLAKTSLPEDVTVVFDMDALSFT</sequence>
<comment type="catalytic activity">
    <reaction evidence="11">
        <text>Couples ATP hydrolysis with the unwinding of duplex DNA by translocating in the 3'-5' direction.</text>
        <dbReference type="EC" id="5.6.2.4"/>
    </reaction>
</comment>
<keyword evidence="5 11" id="KW-0378">Hydrolase</keyword>
<organism evidence="15 16">
    <name type="scientific">Haloferula helveola</name>
    <dbReference type="NCBI Taxonomy" id="490095"/>
    <lineage>
        <taxon>Bacteria</taxon>
        <taxon>Pseudomonadati</taxon>
        <taxon>Verrucomicrobiota</taxon>
        <taxon>Verrucomicrobiia</taxon>
        <taxon>Verrucomicrobiales</taxon>
        <taxon>Verrucomicrobiaceae</taxon>
        <taxon>Haloferula</taxon>
    </lineage>
</organism>
<dbReference type="InterPro" id="IPR014001">
    <property type="entry name" value="Helicase_ATP-bd"/>
</dbReference>
<gene>
    <name evidence="11 15" type="primary">priA</name>
    <name evidence="15" type="ORF">HAHE_13440</name>
</gene>
<dbReference type="Pfam" id="PF17764">
    <property type="entry name" value="PriA_3primeBD"/>
    <property type="match status" value="1"/>
</dbReference>
<evidence type="ECO:0000256" key="11">
    <source>
        <dbReference type="HAMAP-Rule" id="MF_00983"/>
    </source>
</evidence>
<dbReference type="HAMAP" id="MF_00983">
    <property type="entry name" value="PriA"/>
    <property type="match status" value="1"/>
</dbReference>
<dbReference type="PANTHER" id="PTHR30580:SF0">
    <property type="entry name" value="PRIMOSOMAL PROTEIN N"/>
    <property type="match status" value="1"/>
</dbReference>
<dbReference type="Gene3D" id="3.40.1440.60">
    <property type="entry name" value="PriA, 3(prime) DNA-binding domain"/>
    <property type="match status" value="1"/>
</dbReference>
<evidence type="ECO:0000256" key="12">
    <source>
        <dbReference type="SAM" id="MobiDB-lite"/>
    </source>
</evidence>
<keyword evidence="16" id="KW-1185">Reference proteome</keyword>
<dbReference type="CDD" id="cd17929">
    <property type="entry name" value="DEXHc_priA"/>
    <property type="match status" value="1"/>
</dbReference>
<keyword evidence="4 11" id="KW-0547">Nucleotide-binding</keyword>
<feature type="domain" description="Helicase ATP-binding" evidence="13">
    <location>
        <begin position="276"/>
        <end position="445"/>
    </location>
</feature>
<evidence type="ECO:0000259" key="13">
    <source>
        <dbReference type="PROSITE" id="PS51192"/>
    </source>
</evidence>
<feature type="binding site" evidence="11">
    <location>
        <position position="552"/>
    </location>
    <ligand>
        <name>Zn(2+)</name>
        <dbReference type="ChEBI" id="CHEBI:29105"/>
        <label>1</label>
    </ligand>
</feature>
<dbReference type="NCBIfam" id="TIGR00595">
    <property type="entry name" value="priA"/>
    <property type="match status" value="1"/>
</dbReference>
<dbReference type="InterPro" id="IPR041236">
    <property type="entry name" value="PriA_C"/>
</dbReference>